<accession>A0A8J4VUG0</accession>
<name>A0A8J4VUG0_9ROSI</name>
<evidence type="ECO:0000313" key="2">
    <source>
        <dbReference type="EMBL" id="KAF3960896.1"/>
    </source>
</evidence>
<comment type="caution">
    <text evidence="2">The sequence shown here is derived from an EMBL/GenBank/DDBJ whole genome shotgun (WGS) entry which is preliminary data.</text>
</comment>
<sequence length="89" mass="9839">MRAQGESFGVFSKRQRQRQRCAASNILLDADFKAKIGDFGLARLKTEDLVEKKGGVVEVAEDNGSILEELSKRGRETPKGEDEEERVGG</sequence>
<dbReference type="AlphaFoldDB" id="A0A8J4VUG0"/>
<gene>
    <name evidence="2" type="ORF">CMV_014424</name>
</gene>
<reference evidence="2" key="1">
    <citation type="submission" date="2020-03" db="EMBL/GenBank/DDBJ databases">
        <title>Castanea mollissima Vanexum genome sequencing.</title>
        <authorList>
            <person name="Staton M."/>
        </authorList>
    </citation>
    <scope>NUCLEOTIDE SEQUENCE</scope>
    <source>
        <tissue evidence="2">Leaf</tissue>
    </source>
</reference>
<dbReference type="EMBL" id="JRKL02002014">
    <property type="protein sequence ID" value="KAF3960896.1"/>
    <property type="molecule type" value="Genomic_DNA"/>
</dbReference>
<keyword evidence="3" id="KW-1185">Reference proteome</keyword>
<evidence type="ECO:0008006" key="4">
    <source>
        <dbReference type="Google" id="ProtNLM"/>
    </source>
</evidence>
<protein>
    <recommendedName>
        <fullName evidence="4">Protein kinase domain-containing protein</fullName>
    </recommendedName>
</protein>
<dbReference type="Gene3D" id="1.10.510.10">
    <property type="entry name" value="Transferase(Phosphotransferase) domain 1"/>
    <property type="match status" value="1"/>
</dbReference>
<evidence type="ECO:0000313" key="3">
    <source>
        <dbReference type="Proteomes" id="UP000737018"/>
    </source>
</evidence>
<proteinExistence type="predicted"/>
<dbReference type="InterPro" id="IPR011009">
    <property type="entry name" value="Kinase-like_dom_sf"/>
</dbReference>
<evidence type="ECO:0000256" key="1">
    <source>
        <dbReference type="SAM" id="MobiDB-lite"/>
    </source>
</evidence>
<feature type="compositionally biased region" description="Basic and acidic residues" evidence="1">
    <location>
        <begin position="69"/>
        <end position="89"/>
    </location>
</feature>
<feature type="region of interest" description="Disordered" evidence="1">
    <location>
        <begin position="68"/>
        <end position="89"/>
    </location>
</feature>
<dbReference type="SUPFAM" id="SSF56112">
    <property type="entry name" value="Protein kinase-like (PK-like)"/>
    <property type="match status" value="1"/>
</dbReference>
<dbReference type="Proteomes" id="UP000737018">
    <property type="component" value="Unassembled WGS sequence"/>
</dbReference>
<organism evidence="2 3">
    <name type="scientific">Castanea mollissima</name>
    <name type="common">Chinese chestnut</name>
    <dbReference type="NCBI Taxonomy" id="60419"/>
    <lineage>
        <taxon>Eukaryota</taxon>
        <taxon>Viridiplantae</taxon>
        <taxon>Streptophyta</taxon>
        <taxon>Embryophyta</taxon>
        <taxon>Tracheophyta</taxon>
        <taxon>Spermatophyta</taxon>
        <taxon>Magnoliopsida</taxon>
        <taxon>eudicotyledons</taxon>
        <taxon>Gunneridae</taxon>
        <taxon>Pentapetalae</taxon>
        <taxon>rosids</taxon>
        <taxon>fabids</taxon>
        <taxon>Fagales</taxon>
        <taxon>Fagaceae</taxon>
        <taxon>Castanea</taxon>
    </lineage>
</organism>